<evidence type="ECO:0000256" key="8">
    <source>
        <dbReference type="ARBA" id="ARBA00032665"/>
    </source>
</evidence>
<dbReference type="SUPFAM" id="SSF47323">
    <property type="entry name" value="Anticodon-binding domain of a subclass of class I aminoacyl-tRNA synthetases"/>
    <property type="match status" value="1"/>
</dbReference>
<proteinExistence type="inferred from homology"/>
<dbReference type="GO" id="GO:0002161">
    <property type="term" value="F:aminoacyl-tRNA deacylase activity"/>
    <property type="evidence" value="ECO:0007669"/>
    <property type="project" value="InterPro"/>
</dbReference>
<keyword evidence="6" id="KW-0648">Protein biosynthesis</keyword>
<dbReference type="FunFam" id="1.10.730.10:FF:000004">
    <property type="entry name" value="Isoleucyl-tRNA synthetase, cytoplasmic"/>
    <property type="match status" value="1"/>
</dbReference>
<dbReference type="PANTHER" id="PTHR42780">
    <property type="entry name" value="SOLEUCYL-TRNA SYNTHETASE"/>
    <property type="match status" value="1"/>
</dbReference>
<keyword evidence="10" id="KW-1133">Transmembrane helix</keyword>
<comment type="catalytic activity">
    <reaction evidence="9">
        <text>tRNA(Ile) + L-isoleucine + ATP = L-isoleucyl-tRNA(Ile) + AMP + diphosphate</text>
        <dbReference type="Rhea" id="RHEA:11060"/>
        <dbReference type="Rhea" id="RHEA-COMP:9666"/>
        <dbReference type="Rhea" id="RHEA-COMP:9695"/>
        <dbReference type="ChEBI" id="CHEBI:30616"/>
        <dbReference type="ChEBI" id="CHEBI:33019"/>
        <dbReference type="ChEBI" id="CHEBI:58045"/>
        <dbReference type="ChEBI" id="CHEBI:78442"/>
        <dbReference type="ChEBI" id="CHEBI:78528"/>
        <dbReference type="ChEBI" id="CHEBI:456215"/>
        <dbReference type="EC" id="6.1.1.5"/>
    </reaction>
</comment>
<evidence type="ECO:0000256" key="9">
    <source>
        <dbReference type="ARBA" id="ARBA00048359"/>
    </source>
</evidence>
<evidence type="ECO:0000259" key="12">
    <source>
        <dbReference type="Pfam" id="PF08264"/>
    </source>
</evidence>
<dbReference type="InterPro" id="IPR023586">
    <property type="entry name" value="Ile-tRNA-ligase_type2"/>
</dbReference>
<dbReference type="InterPro" id="IPR013155">
    <property type="entry name" value="M/V/L/I-tRNA-synth_anticd-bd"/>
</dbReference>
<dbReference type="Gene3D" id="1.10.730.10">
    <property type="entry name" value="Isoleucyl-tRNA Synthetase, Domain 1"/>
    <property type="match status" value="1"/>
</dbReference>
<keyword evidence="10" id="KW-0472">Membrane</keyword>
<dbReference type="GO" id="GO:0000049">
    <property type="term" value="F:tRNA binding"/>
    <property type="evidence" value="ECO:0007669"/>
    <property type="project" value="InterPro"/>
</dbReference>
<keyword evidence="7" id="KW-0030">Aminoacyl-tRNA synthetase</keyword>
<reference evidence="13" key="1">
    <citation type="submission" date="2023-01" db="EMBL/GenBank/DDBJ databases">
        <title>The growth and conidiation of Purpureocillium lavendulum are regulated by nitrogen source and histone H3K14 acetylation.</title>
        <authorList>
            <person name="Tang P."/>
            <person name="Han J."/>
            <person name="Zhang C."/>
            <person name="Tang P."/>
            <person name="Qi F."/>
            <person name="Zhang K."/>
            <person name="Liang L."/>
        </authorList>
    </citation>
    <scope>NUCLEOTIDE SEQUENCE</scope>
    <source>
        <strain evidence="13">YMF1.00683</strain>
    </source>
</reference>
<dbReference type="Proteomes" id="UP001163105">
    <property type="component" value="Unassembled WGS sequence"/>
</dbReference>
<dbReference type="Pfam" id="PF00133">
    <property type="entry name" value="tRNA-synt_1"/>
    <property type="match status" value="1"/>
</dbReference>
<dbReference type="InterPro" id="IPR014729">
    <property type="entry name" value="Rossmann-like_a/b/a_fold"/>
</dbReference>
<evidence type="ECO:0000313" key="13">
    <source>
        <dbReference type="EMBL" id="KAJ6442247.1"/>
    </source>
</evidence>
<evidence type="ECO:0000256" key="3">
    <source>
        <dbReference type="ARBA" id="ARBA00022598"/>
    </source>
</evidence>
<keyword evidence="4" id="KW-0547">Nucleotide-binding</keyword>
<accession>A0AB34FV53</accession>
<dbReference type="GO" id="GO:0004822">
    <property type="term" value="F:isoleucine-tRNA ligase activity"/>
    <property type="evidence" value="ECO:0007669"/>
    <property type="project" value="UniProtKB-EC"/>
</dbReference>
<dbReference type="SUPFAM" id="SSF50677">
    <property type="entry name" value="ValRS/IleRS/LeuRS editing domain"/>
    <property type="match status" value="1"/>
</dbReference>
<dbReference type="Pfam" id="PF19302">
    <property type="entry name" value="DUF5915"/>
    <property type="match status" value="1"/>
</dbReference>
<comment type="caution">
    <text evidence="13">The sequence shown here is derived from an EMBL/GenBank/DDBJ whole genome shotgun (WGS) entry which is preliminary data.</text>
</comment>
<dbReference type="CDD" id="cd00818">
    <property type="entry name" value="IleRS_core"/>
    <property type="match status" value="1"/>
</dbReference>
<comment type="similarity">
    <text evidence="1">Belongs to the class-I aminoacyl-tRNA synthetase family.</text>
</comment>
<evidence type="ECO:0000256" key="6">
    <source>
        <dbReference type="ARBA" id="ARBA00022917"/>
    </source>
</evidence>
<dbReference type="InterPro" id="IPR009008">
    <property type="entry name" value="Val/Leu/Ile-tRNA-synth_edit"/>
</dbReference>
<dbReference type="GO" id="GO:0006428">
    <property type="term" value="P:isoleucyl-tRNA aminoacylation"/>
    <property type="evidence" value="ECO:0007669"/>
    <property type="project" value="InterPro"/>
</dbReference>
<dbReference type="InterPro" id="IPR002301">
    <property type="entry name" value="Ile-tRNA-ligase"/>
</dbReference>
<dbReference type="Pfam" id="PF08264">
    <property type="entry name" value="Anticodon_1"/>
    <property type="match status" value="1"/>
</dbReference>
<dbReference type="PANTHER" id="PTHR42780:SF1">
    <property type="entry name" value="ISOLEUCINE--TRNA LIGASE, CYTOPLASMIC"/>
    <property type="match status" value="1"/>
</dbReference>
<protein>
    <recommendedName>
        <fullName evidence="2">isoleucine--tRNA ligase</fullName>
        <ecNumber evidence="2">6.1.1.5</ecNumber>
    </recommendedName>
    <alternativeName>
        <fullName evidence="8">Isoleucyl-tRNA synthetase</fullName>
    </alternativeName>
</protein>
<dbReference type="Gene3D" id="3.90.740.10">
    <property type="entry name" value="Valyl/Leucyl/Isoleucyl-tRNA synthetase, editing domain"/>
    <property type="match status" value="1"/>
</dbReference>
<dbReference type="EC" id="6.1.1.5" evidence="2"/>
<dbReference type="AlphaFoldDB" id="A0AB34FV53"/>
<keyword evidence="3" id="KW-0436">Ligase</keyword>
<evidence type="ECO:0000259" key="11">
    <source>
        <dbReference type="Pfam" id="PF00133"/>
    </source>
</evidence>
<dbReference type="Gene3D" id="3.40.50.620">
    <property type="entry name" value="HUPs"/>
    <property type="match status" value="2"/>
</dbReference>
<evidence type="ECO:0000256" key="4">
    <source>
        <dbReference type="ARBA" id="ARBA00022741"/>
    </source>
</evidence>
<dbReference type="PRINTS" id="PR00984">
    <property type="entry name" value="TRNASYNTHILE"/>
</dbReference>
<keyword evidence="14" id="KW-1185">Reference proteome</keyword>
<dbReference type="FunFam" id="3.40.50.620:FF:000133">
    <property type="entry name" value="Isoleucyl-tRNA synthetase, cytoplasmic"/>
    <property type="match status" value="1"/>
</dbReference>
<organism evidence="13 14">
    <name type="scientific">Purpureocillium lavendulum</name>
    <dbReference type="NCBI Taxonomy" id="1247861"/>
    <lineage>
        <taxon>Eukaryota</taxon>
        <taxon>Fungi</taxon>
        <taxon>Dikarya</taxon>
        <taxon>Ascomycota</taxon>
        <taxon>Pezizomycotina</taxon>
        <taxon>Sordariomycetes</taxon>
        <taxon>Hypocreomycetidae</taxon>
        <taxon>Hypocreales</taxon>
        <taxon>Ophiocordycipitaceae</taxon>
        <taxon>Purpureocillium</taxon>
    </lineage>
</organism>
<keyword evidence="5" id="KW-0067">ATP-binding</keyword>
<feature type="domain" description="Aminoacyl-tRNA synthetase class Ia" evidence="11">
    <location>
        <begin position="4"/>
        <end position="593"/>
    </location>
</feature>
<name>A0AB34FV53_9HYPO</name>
<keyword evidence="10" id="KW-0812">Transmembrane</keyword>
<dbReference type="InterPro" id="IPR033709">
    <property type="entry name" value="Anticodon_Ile_ABEc"/>
</dbReference>
<dbReference type="GO" id="GO:0005524">
    <property type="term" value="F:ATP binding"/>
    <property type="evidence" value="ECO:0007669"/>
    <property type="project" value="UniProtKB-KW"/>
</dbReference>
<evidence type="ECO:0000313" key="14">
    <source>
        <dbReference type="Proteomes" id="UP001163105"/>
    </source>
</evidence>
<evidence type="ECO:0000256" key="5">
    <source>
        <dbReference type="ARBA" id="ARBA00022840"/>
    </source>
</evidence>
<evidence type="ECO:0000256" key="10">
    <source>
        <dbReference type="SAM" id="Phobius"/>
    </source>
</evidence>
<sequence>MRRPHFGHLLTSTIKDIIPRYWSMKGRHVVRRFGWDTHGVPIEYQIDKKHGISGPDAVRQMGIGKYNEECKAIVMTYADEWKEVVERVGRWVDMENDYKAMDTNFMESVWWVFKRLFDDDQVYRAYQIMPYSTALCTPLSHMESKQNEKLTQDPAVLVSFPLVGVEGRENTSLVIYTTTPWTLPSNLFIAAHPEFEYLEILDEATEARYLLAESGLSMLYKDKSKAKYRVLDRLRGKQLVGWRYKPLFNYFVDKFGDCFQVISADYVEEGEGTGLVHQAPAFGQEDYDAAVAAGFIGPHRLPPCPVDEKGCLTTEVPDYAGQHVKTADKAILRDLRPTGRLLAETQITHSDKFCWRSDTQLIRKAVSSWFVKVTNSIELMTANLEKTSWTPAFVKDGRFRNWVENAHDWNVSRNRYWGTPLPLWVSDDYEEVVCVGSIDELKRLSGYTGEITDIHRDKIDHITIPSRRGKGQLHRVEEIFDCWFESGSMPYASIHYPFENTKAFDEGHFPADFIAEGLDQTRGWFYTLTVLGNKLFGQSPFRNVLVNGMVLAEDGKKMSKSLKNFPDPMYIVRTYGADALRLYLISSPVVKAEPLRFKEPGVREIVSKVLLPLWNSYKFFSEQAALFKKTTGQNFTADPALYGDIDSHRHPANAMDRWILADCQTLLRFIEQEMEGYRLHTVVPQLLKRIDNLTNWYIRFNRRRLKGAAGLGPDDTKDALNTLLKVLFTMVRALAPFVPFVTEHIYGLLKPYLGNVLDQFKDSRSVHFLSFPTAQDSLFDEDIERRMTAMQKVIQLGRVARERRNASLKTPLLSLVVVTNEQTVSDVESLKIYVQEELNVRDIVLSTDEGRYGIALEAKADWKALGEKMKGEALQDAEKAKLKKNVQALRKLLPSLTQEQLRRYQRTGRLTLGDVALEDGDLVVSRVWTKPTDAAGEEDGPQWEPAFAAEVVVLLDVAPHPELADDGFAREIVNRVQRLRKRAGLVPTDDVRMQYAIASNPDGVDVKSLLSKREELFRTALRGTLEEVDEADPKHVLLGEDHEGLLVRLAQRPTVAQLVAQALQPIKLARQVAYIRAQGAHLPRQGVLAHPRVAAQQGDVRALHRSEARDGVFAAALALALLVVVVIVLGAPRRAEELLEALADGAV</sequence>
<gene>
    <name evidence="13" type="primary">IARS</name>
    <name evidence="13" type="ORF">O9K51_05801</name>
</gene>
<dbReference type="InterPro" id="IPR009080">
    <property type="entry name" value="tRNAsynth_Ia_anticodon-bd"/>
</dbReference>
<feature type="transmembrane region" description="Helical" evidence="10">
    <location>
        <begin position="1111"/>
        <end position="1131"/>
    </location>
</feature>
<evidence type="ECO:0000256" key="1">
    <source>
        <dbReference type="ARBA" id="ARBA00005594"/>
    </source>
</evidence>
<dbReference type="CDD" id="cd07961">
    <property type="entry name" value="Anticodon_Ia_Ile_ABEc"/>
    <property type="match status" value="1"/>
</dbReference>
<evidence type="ECO:0000256" key="2">
    <source>
        <dbReference type="ARBA" id="ARBA00013165"/>
    </source>
</evidence>
<evidence type="ECO:0000256" key="7">
    <source>
        <dbReference type="ARBA" id="ARBA00023146"/>
    </source>
</evidence>
<feature type="domain" description="Methionyl/Valyl/Leucyl/Isoleucyl-tRNA synthetase anticodon-binding" evidence="12">
    <location>
        <begin position="656"/>
        <end position="813"/>
    </location>
</feature>
<dbReference type="InterPro" id="IPR002300">
    <property type="entry name" value="aa-tRNA-synth_Ia"/>
</dbReference>
<dbReference type="SUPFAM" id="SSF52374">
    <property type="entry name" value="Nucleotidylyl transferase"/>
    <property type="match status" value="1"/>
</dbReference>
<dbReference type="NCBIfam" id="TIGR00392">
    <property type="entry name" value="ileS"/>
    <property type="match status" value="1"/>
</dbReference>
<dbReference type="EMBL" id="JAQHRD010000004">
    <property type="protein sequence ID" value="KAJ6442247.1"/>
    <property type="molecule type" value="Genomic_DNA"/>
</dbReference>